<dbReference type="SUPFAM" id="SSF103039">
    <property type="entry name" value="CheC-like"/>
    <property type="match status" value="1"/>
</dbReference>
<dbReference type="AlphaFoldDB" id="A0A9Q3YQQ5"/>
<evidence type="ECO:0000256" key="11">
    <source>
        <dbReference type="PIRNR" id="PIRNR002888"/>
    </source>
</evidence>
<dbReference type="InterPro" id="IPR001689">
    <property type="entry name" value="Flag_FliM"/>
</dbReference>
<keyword evidence="8 11" id="KW-0975">Bacterial flagellum</keyword>
<dbReference type="EMBL" id="JAJGNA010000027">
    <property type="protein sequence ID" value="MCC4310035.1"/>
    <property type="molecule type" value="Genomic_DNA"/>
</dbReference>
<dbReference type="GO" id="GO:0003774">
    <property type="term" value="F:cytoskeletal motor activity"/>
    <property type="evidence" value="ECO:0007669"/>
    <property type="project" value="InterPro"/>
</dbReference>
<keyword evidence="3 11" id="KW-1003">Cell membrane</keyword>
<sequence length="341" mass="38386">MAQDDLLSQEEIDALLNGPGGDDDVPAESDKRPKPYDPASQHRVIRERLHALDIINERFARQFRVSLFNLIRRSADITVDSVRYQSFKDFARNLPVPTNLNLIAMKPLRGTGLMVFPPSLVFMVVDNLFGGDGRFVTKSEGREFTNTEQRIIQRILRLAIDGYQDAWKSVYALDISYLRSEIQAKFANITNSPNEIIVNTTFHLEVGNLASDFQVCMPYSMIEPLREQLNNPVMDSRDGGDNTWGHRMAGEIRQSQVELVAEFLTVPSRISQVMKLQPGDVLPIELPDTVTARVDGVPVLECEYGSRHQQRALRVTRVIDHANAHAATAAGFVKSKDTDHE</sequence>
<keyword evidence="14" id="KW-0282">Flagellum</keyword>
<gene>
    <name evidence="14" type="primary">fliM</name>
    <name evidence="14" type="ORF">LL252_15785</name>
</gene>
<evidence type="ECO:0000256" key="4">
    <source>
        <dbReference type="ARBA" id="ARBA00022500"/>
    </source>
</evidence>
<keyword evidence="15" id="KW-1185">Reference proteome</keyword>
<dbReference type="GO" id="GO:0050918">
    <property type="term" value="P:positive chemotaxis"/>
    <property type="evidence" value="ECO:0007669"/>
    <property type="project" value="TreeGrafter"/>
</dbReference>
<dbReference type="NCBIfam" id="TIGR01397">
    <property type="entry name" value="fliM_switch"/>
    <property type="match status" value="1"/>
</dbReference>
<dbReference type="PANTHER" id="PTHR30034">
    <property type="entry name" value="FLAGELLAR MOTOR SWITCH PROTEIN FLIM"/>
    <property type="match status" value="1"/>
</dbReference>
<evidence type="ECO:0000256" key="1">
    <source>
        <dbReference type="ARBA" id="ARBA00011049"/>
    </source>
</evidence>
<dbReference type="Gene3D" id="3.40.1550.10">
    <property type="entry name" value="CheC-like"/>
    <property type="match status" value="1"/>
</dbReference>
<evidence type="ECO:0000256" key="9">
    <source>
        <dbReference type="ARBA" id="ARBA00025044"/>
    </source>
</evidence>
<dbReference type="GO" id="GO:0009425">
    <property type="term" value="C:bacterial-type flagellum basal body"/>
    <property type="evidence" value="ECO:0007669"/>
    <property type="project" value="UniProtKB-SubCell"/>
</dbReference>
<dbReference type="InterPro" id="IPR028976">
    <property type="entry name" value="CheC-like_sf"/>
</dbReference>
<dbReference type="PANTHER" id="PTHR30034:SF3">
    <property type="entry name" value="FLAGELLAR MOTOR SWITCH PROTEIN FLIM"/>
    <property type="match status" value="1"/>
</dbReference>
<evidence type="ECO:0000256" key="8">
    <source>
        <dbReference type="ARBA" id="ARBA00023143"/>
    </source>
</evidence>
<evidence type="ECO:0000256" key="2">
    <source>
        <dbReference type="ARBA" id="ARBA00021898"/>
    </source>
</evidence>
<dbReference type="CDD" id="cd17908">
    <property type="entry name" value="FliM"/>
    <property type="match status" value="1"/>
</dbReference>
<keyword evidence="6 11" id="KW-0283">Flagellar rotation</keyword>
<dbReference type="InterPro" id="IPR036429">
    <property type="entry name" value="SpoA-like_sf"/>
</dbReference>
<comment type="caution">
    <text evidence="14">The sequence shown here is derived from an EMBL/GenBank/DDBJ whole genome shotgun (WGS) entry which is preliminary data.</text>
</comment>
<dbReference type="Pfam" id="PF02154">
    <property type="entry name" value="FliM"/>
    <property type="match status" value="1"/>
</dbReference>
<evidence type="ECO:0000256" key="10">
    <source>
        <dbReference type="NCBIfam" id="TIGR01397"/>
    </source>
</evidence>
<reference evidence="14" key="1">
    <citation type="submission" date="2021-10" db="EMBL/GenBank/DDBJ databases">
        <title>The diversity and Nitrogen Metabolism of Culturable Nitrate-Utilizing Bacteria Within the Oxygen Minimum Zone of the Changjiang (Yangtze River)Estuary.</title>
        <authorList>
            <person name="Zhang D."/>
            <person name="Zheng J."/>
            <person name="Liu S."/>
            <person name="He W."/>
        </authorList>
    </citation>
    <scope>NUCLEOTIDE SEQUENCE</scope>
    <source>
        <strain evidence="14">FXH-223</strain>
    </source>
</reference>
<dbReference type="Gene3D" id="2.30.330.10">
    <property type="entry name" value="SpoA-like"/>
    <property type="match status" value="1"/>
</dbReference>
<keyword evidence="7 11" id="KW-0472">Membrane</keyword>
<organism evidence="14 15">
    <name type="scientific">Alloalcanivorax marinus</name>
    <dbReference type="NCBI Taxonomy" id="1177169"/>
    <lineage>
        <taxon>Bacteria</taxon>
        <taxon>Pseudomonadati</taxon>
        <taxon>Pseudomonadota</taxon>
        <taxon>Gammaproteobacteria</taxon>
        <taxon>Oceanospirillales</taxon>
        <taxon>Alcanivoracaceae</taxon>
        <taxon>Alloalcanivorax</taxon>
    </lineage>
</organism>
<protein>
    <recommendedName>
        <fullName evidence="2 10">Flagellar motor switch protein FliM</fullName>
    </recommendedName>
</protein>
<evidence type="ECO:0000256" key="6">
    <source>
        <dbReference type="ARBA" id="ARBA00022779"/>
    </source>
</evidence>
<dbReference type="SUPFAM" id="SSF101801">
    <property type="entry name" value="Surface presentation of antigens (SPOA)"/>
    <property type="match status" value="1"/>
</dbReference>
<comment type="similarity">
    <text evidence="1 11">Belongs to the FliM family.</text>
</comment>
<evidence type="ECO:0000259" key="13">
    <source>
        <dbReference type="Pfam" id="PF01052"/>
    </source>
</evidence>
<keyword evidence="14" id="KW-0969">Cilium</keyword>
<dbReference type="GO" id="GO:0005886">
    <property type="term" value="C:plasma membrane"/>
    <property type="evidence" value="ECO:0007669"/>
    <property type="project" value="UniProtKB-SubCell"/>
</dbReference>
<accession>A0A9Q3YQQ5</accession>
<name>A0A9Q3YQQ5_9GAMM</name>
<proteinExistence type="inferred from homology"/>
<dbReference type="Pfam" id="PF01052">
    <property type="entry name" value="FliMN_C"/>
    <property type="match status" value="1"/>
</dbReference>
<evidence type="ECO:0000256" key="12">
    <source>
        <dbReference type="SAM" id="MobiDB-lite"/>
    </source>
</evidence>
<dbReference type="InterPro" id="IPR001543">
    <property type="entry name" value="FliN-like_C"/>
</dbReference>
<evidence type="ECO:0000256" key="3">
    <source>
        <dbReference type="ARBA" id="ARBA00022475"/>
    </source>
</evidence>
<keyword evidence="5 11" id="KW-0997">Cell inner membrane</keyword>
<feature type="domain" description="Flagellar motor switch protein FliN-like C-terminal" evidence="13">
    <location>
        <begin position="251"/>
        <end position="319"/>
    </location>
</feature>
<comment type="function">
    <text evidence="9 11">FliM is one of three proteins (FliG, FliN, FliM) that forms the rotor-mounted switch complex (C ring), located at the base of the basal body. This complex interacts with the CheY and CheZ chemotaxis proteins, in addition to contacting components of the motor that determine the direction of flagellar rotation.</text>
</comment>
<comment type="subcellular location">
    <subcellularLocation>
        <location evidence="11">Cell inner membrane</location>
        <topology evidence="11">Peripheral membrane protein</topology>
    </subcellularLocation>
    <subcellularLocation>
        <location evidence="11">Bacterial flagellum basal body</location>
    </subcellularLocation>
</comment>
<evidence type="ECO:0000256" key="7">
    <source>
        <dbReference type="ARBA" id="ARBA00023136"/>
    </source>
</evidence>
<keyword evidence="4 11" id="KW-0145">Chemotaxis</keyword>
<keyword evidence="14" id="KW-0966">Cell projection</keyword>
<evidence type="ECO:0000313" key="15">
    <source>
        <dbReference type="Proteomes" id="UP001108027"/>
    </source>
</evidence>
<dbReference type="RefSeq" id="WP_204426820.1">
    <property type="nucleotide sequence ID" value="NZ_JADDOL010000002.1"/>
</dbReference>
<dbReference type="PRINTS" id="PR00955">
    <property type="entry name" value="FLGMOTORFLIM"/>
</dbReference>
<evidence type="ECO:0000256" key="5">
    <source>
        <dbReference type="ARBA" id="ARBA00022519"/>
    </source>
</evidence>
<dbReference type="PIRSF" id="PIRSF002888">
    <property type="entry name" value="FliM"/>
    <property type="match status" value="1"/>
</dbReference>
<dbReference type="Proteomes" id="UP001108027">
    <property type="component" value="Unassembled WGS sequence"/>
</dbReference>
<evidence type="ECO:0000313" key="14">
    <source>
        <dbReference type="EMBL" id="MCC4310035.1"/>
    </source>
</evidence>
<dbReference type="GO" id="GO:0071978">
    <property type="term" value="P:bacterial-type flagellum-dependent swarming motility"/>
    <property type="evidence" value="ECO:0007669"/>
    <property type="project" value="TreeGrafter"/>
</dbReference>
<feature type="region of interest" description="Disordered" evidence="12">
    <location>
        <begin position="12"/>
        <end position="40"/>
    </location>
</feature>